<feature type="compositionally biased region" description="Basic and acidic residues" evidence="3">
    <location>
        <begin position="252"/>
        <end position="267"/>
    </location>
</feature>
<gene>
    <name evidence="7" type="ORF">UPYG_G00337860</name>
</gene>
<keyword evidence="4" id="KW-0472">Membrane</keyword>
<dbReference type="Pfam" id="PF07686">
    <property type="entry name" value="V-set"/>
    <property type="match status" value="1"/>
</dbReference>
<evidence type="ECO:0000256" key="4">
    <source>
        <dbReference type="SAM" id="Phobius"/>
    </source>
</evidence>
<reference evidence="7 8" key="1">
    <citation type="submission" date="2024-06" db="EMBL/GenBank/DDBJ databases">
        <authorList>
            <person name="Pan Q."/>
            <person name="Wen M."/>
            <person name="Jouanno E."/>
            <person name="Zahm M."/>
            <person name="Klopp C."/>
            <person name="Cabau C."/>
            <person name="Louis A."/>
            <person name="Berthelot C."/>
            <person name="Parey E."/>
            <person name="Roest Crollius H."/>
            <person name="Montfort J."/>
            <person name="Robinson-Rechavi M."/>
            <person name="Bouchez O."/>
            <person name="Lampietro C."/>
            <person name="Lopez Roques C."/>
            <person name="Donnadieu C."/>
            <person name="Postlethwait J."/>
            <person name="Bobe J."/>
            <person name="Verreycken H."/>
            <person name="Guiguen Y."/>
        </authorList>
    </citation>
    <scope>NUCLEOTIDE SEQUENCE [LARGE SCALE GENOMIC DNA]</scope>
    <source>
        <strain evidence="7">Up_M1</strain>
        <tissue evidence="7">Testis</tissue>
    </source>
</reference>
<feature type="transmembrane region" description="Helical" evidence="4">
    <location>
        <begin position="210"/>
        <end position="233"/>
    </location>
</feature>
<dbReference type="PROSITE" id="PS50835">
    <property type="entry name" value="IG_LIKE"/>
    <property type="match status" value="1"/>
</dbReference>
<dbReference type="SMART" id="SM00409">
    <property type="entry name" value="IG"/>
    <property type="match status" value="1"/>
</dbReference>
<keyword evidence="1" id="KW-1015">Disulfide bond</keyword>
<dbReference type="InterPro" id="IPR013106">
    <property type="entry name" value="Ig_V-set"/>
</dbReference>
<dbReference type="AlphaFoldDB" id="A0ABD0VWZ8"/>
<evidence type="ECO:0000259" key="6">
    <source>
        <dbReference type="PROSITE" id="PS50835"/>
    </source>
</evidence>
<dbReference type="PANTHER" id="PTHR19971">
    <property type="entry name" value="SIGNAL-REGULATORY PROTEIN BETA"/>
    <property type="match status" value="1"/>
</dbReference>
<name>A0ABD0VWZ8_UMBPY</name>
<dbReference type="InterPro" id="IPR007110">
    <property type="entry name" value="Ig-like_dom"/>
</dbReference>
<feature type="signal peptide" evidence="5">
    <location>
        <begin position="1"/>
        <end position="17"/>
    </location>
</feature>
<keyword evidence="5" id="KW-0732">Signal</keyword>
<keyword evidence="4" id="KW-0812">Transmembrane</keyword>
<protein>
    <recommendedName>
        <fullName evidence="6">Ig-like domain-containing protein</fullName>
    </recommendedName>
</protein>
<dbReference type="InterPro" id="IPR036179">
    <property type="entry name" value="Ig-like_dom_sf"/>
</dbReference>
<organism evidence="7 8">
    <name type="scientific">Umbra pygmaea</name>
    <name type="common">Eastern mudminnow</name>
    <dbReference type="NCBI Taxonomy" id="75934"/>
    <lineage>
        <taxon>Eukaryota</taxon>
        <taxon>Metazoa</taxon>
        <taxon>Chordata</taxon>
        <taxon>Craniata</taxon>
        <taxon>Vertebrata</taxon>
        <taxon>Euteleostomi</taxon>
        <taxon>Actinopterygii</taxon>
        <taxon>Neopterygii</taxon>
        <taxon>Teleostei</taxon>
        <taxon>Protacanthopterygii</taxon>
        <taxon>Esociformes</taxon>
        <taxon>Umbridae</taxon>
        <taxon>Umbra</taxon>
    </lineage>
</organism>
<feature type="compositionally biased region" description="Polar residues" evidence="3">
    <location>
        <begin position="151"/>
        <end position="160"/>
    </location>
</feature>
<dbReference type="Gene3D" id="2.60.40.10">
    <property type="entry name" value="Immunoglobulins"/>
    <property type="match status" value="2"/>
</dbReference>
<evidence type="ECO:0000256" key="1">
    <source>
        <dbReference type="ARBA" id="ARBA00023157"/>
    </source>
</evidence>
<keyword evidence="8" id="KW-1185">Reference proteome</keyword>
<feature type="region of interest" description="Disordered" evidence="3">
    <location>
        <begin position="252"/>
        <end position="285"/>
    </location>
</feature>
<evidence type="ECO:0000256" key="5">
    <source>
        <dbReference type="SAM" id="SignalP"/>
    </source>
</evidence>
<feature type="region of interest" description="Disordered" evidence="3">
    <location>
        <begin position="125"/>
        <end position="160"/>
    </location>
</feature>
<sequence>MTGALLLWLCWSYGLNGKHIITQTPEVEMVKTGGTVTLKCNLKELITYCYSVTWMKVDPRTKTITLIQNSNIDDDSSRKNSIADKQCSVTITDIKVRDSGMYYCSVVQSDMIHTGSGSKVIVVTEKERSGNSTDPRPSRSSHHQTAMAPPSLSSWTDNSDSATEFTRNQILVQAEEWDRGAECTCVVEFEGHNITKTVQRRNDSNSLCSVLLYGVCAAAVLVVILAVAIAVCLHHGQPVVTDADARITVTGNEDKRHLSGRREEAQKSDWPSNTVQQEQKRQTQR</sequence>
<dbReference type="InterPro" id="IPR051755">
    <property type="entry name" value="Ig-like_CS_Receptor"/>
</dbReference>
<comment type="caution">
    <text evidence="7">The sequence shown here is derived from an EMBL/GenBank/DDBJ whole genome shotgun (WGS) entry which is preliminary data.</text>
</comment>
<evidence type="ECO:0000313" key="8">
    <source>
        <dbReference type="Proteomes" id="UP001557470"/>
    </source>
</evidence>
<feature type="domain" description="Ig-like" evidence="6">
    <location>
        <begin position="19"/>
        <end position="124"/>
    </location>
</feature>
<proteinExistence type="predicted"/>
<dbReference type="Proteomes" id="UP001557470">
    <property type="component" value="Unassembled WGS sequence"/>
</dbReference>
<dbReference type="SUPFAM" id="SSF48726">
    <property type="entry name" value="Immunoglobulin"/>
    <property type="match status" value="1"/>
</dbReference>
<evidence type="ECO:0000313" key="7">
    <source>
        <dbReference type="EMBL" id="KAL0962267.1"/>
    </source>
</evidence>
<feature type="chain" id="PRO_5044884658" description="Ig-like domain-containing protein" evidence="5">
    <location>
        <begin position="18"/>
        <end position="285"/>
    </location>
</feature>
<dbReference type="InterPro" id="IPR003599">
    <property type="entry name" value="Ig_sub"/>
</dbReference>
<dbReference type="CDD" id="cd00099">
    <property type="entry name" value="IgV"/>
    <property type="match status" value="1"/>
</dbReference>
<accession>A0ABD0VWZ8</accession>
<dbReference type="EMBL" id="JAGEUA010000011">
    <property type="protein sequence ID" value="KAL0962267.1"/>
    <property type="molecule type" value="Genomic_DNA"/>
</dbReference>
<dbReference type="InterPro" id="IPR013783">
    <property type="entry name" value="Ig-like_fold"/>
</dbReference>
<keyword evidence="4" id="KW-1133">Transmembrane helix</keyword>
<evidence type="ECO:0000256" key="2">
    <source>
        <dbReference type="ARBA" id="ARBA00023180"/>
    </source>
</evidence>
<keyword evidence="2" id="KW-0325">Glycoprotein</keyword>
<evidence type="ECO:0000256" key="3">
    <source>
        <dbReference type="SAM" id="MobiDB-lite"/>
    </source>
</evidence>